<dbReference type="InterPro" id="IPR012334">
    <property type="entry name" value="Pectin_lyas_fold"/>
</dbReference>
<evidence type="ECO:0000256" key="12">
    <source>
        <dbReference type="RuleBase" id="RU000589"/>
    </source>
</evidence>
<dbReference type="InterPro" id="IPR011050">
    <property type="entry name" value="Pectin_lyase_fold/virulence"/>
</dbReference>
<evidence type="ECO:0000256" key="1">
    <source>
        <dbReference type="ARBA" id="ARBA00004191"/>
    </source>
</evidence>
<evidence type="ECO:0000313" key="15">
    <source>
        <dbReference type="RefSeq" id="XP_020108772.1"/>
    </source>
</evidence>
<evidence type="ECO:0000256" key="11">
    <source>
        <dbReference type="PROSITE-ProRule" id="PRU10040"/>
    </source>
</evidence>
<reference evidence="15" key="2">
    <citation type="submission" date="2025-08" db="UniProtKB">
        <authorList>
            <consortium name="RefSeq"/>
        </authorList>
    </citation>
    <scope>IDENTIFICATION</scope>
    <source>
        <tissue evidence="15">Leaf</tissue>
    </source>
</reference>
<keyword evidence="6" id="KW-0964">Secreted</keyword>
<evidence type="ECO:0000256" key="5">
    <source>
        <dbReference type="ARBA" id="ARBA00022512"/>
    </source>
</evidence>
<dbReference type="RefSeq" id="XP_020108772.1">
    <property type="nucleotide sequence ID" value="XM_020253183.1"/>
</dbReference>
<dbReference type="PANTHER" id="PTHR31321">
    <property type="entry name" value="ACYL-COA THIOESTER HYDROLASE YBHC-RELATED"/>
    <property type="match status" value="1"/>
</dbReference>
<evidence type="ECO:0000313" key="14">
    <source>
        <dbReference type="Proteomes" id="UP000515123"/>
    </source>
</evidence>
<evidence type="ECO:0000256" key="6">
    <source>
        <dbReference type="ARBA" id="ARBA00022525"/>
    </source>
</evidence>
<dbReference type="FunFam" id="2.160.20.10:FF:000008">
    <property type="entry name" value="Pectinesterase"/>
    <property type="match status" value="1"/>
</dbReference>
<dbReference type="GO" id="GO:0045490">
    <property type="term" value="P:pectin catabolic process"/>
    <property type="evidence" value="ECO:0007669"/>
    <property type="project" value="UniProtKB-UniRule"/>
</dbReference>
<feature type="active site" evidence="11">
    <location>
        <position position="220"/>
    </location>
</feature>
<dbReference type="Pfam" id="PF01095">
    <property type="entry name" value="Pectinesterase"/>
    <property type="match status" value="1"/>
</dbReference>
<protein>
    <recommendedName>
        <fullName evidence="4 12">Pectinesterase</fullName>
        <ecNumber evidence="4 12">3.1.1.11</ecNumber>
    </recommendedName>
</protein>
<dbReference type="Proteomes" id="UP000515123">
    <property type="component" value="Linkage group 2"/>
</dbReference>
<comment type="pathway">
    <text evidence="2 12">Glycan metabolism; pectin degradation; 2-dehydro-3-deoxy-D-gluconate from pectin: step 1/5.</text>
</comment>
<dbReference type="InterPro" id="IPR000070">
    <property type="entry name" value="Pectinesterase_cat"/>
</dbReference>
<organism evidence="14 15">
    <name type="scientific">Ananas comosus</name>
    <name type="common">Pineapple</name>
    <name type="synonym">Ananas ananas</name>
    <dbReference type="NCBI Taxonomy" id="4615"/>
    <lineage>
        <taxon>Eukaryota</taxon>
        <taxon>Viridiplantae</taxon>
        <taxon>Streptophyta</taxon>
        <taxon>Embryophyta</taxon>
        <taxon>Tracheophyta</taxon>
        <taxon>Spermatophyta</taxon>
        <taxon>Magnoliopsida</taxon>
        <taxon>Liliopsida</taxon>
        <taxon>Poales</taxon>
        <taxon>Bromeliaceae</taxon>
        <taxon>Bromelioideae</taxon>
        <taxon>Ananas</taxon>
    </lineage>
</organism>
<dbReference type="OrthoDB" id="2019149at2759"/>
<evidence type="ECO:0000256" key="2">
    <source>
        <dbReference type="ARBA" id="ARBA00005184"/>
    </source>
</evidence>
<dbReference type="InterPro" id="IPR033131">
    <property type="entry name" value="Pectinesterase_Asp_AS"/>
</dbReference>
<gene>
    <name evidence="15" type="primary">LOC109724380</name>
</gene>
<dbReference type="PROSITE" id="PS00503">
    <property type="entry name" value="PECTINESTERASE_2"/>
    <property type="match status" value="1"/>
</dbReference>
<evidence type="ECO:0000256" key="4">
    <source>
        <dbReference type="ARBA" id="ARBA00013229"/>
    </source>
</evidence>
<dbReference type="GO" id="GO:0042545">
    <property type="term" value="P:cell wall modification"/>
    <property type="evidence" value="ECO:0007669"/>
    <property type="project" value="UniProtKB-UniRule"/>
</dbReference>
<evidence type="ECO:0000256" key="9">
    <source>
        <dbReference type="ARBA" id="ARBA00023085"/>
    </source>
</evidence>
<keyword evidence="5" id="KW-0134">Cell wall</keyword>
<keyword evidence="14" id="KW-1185">Reference proteome</keyword>
<name>A0A6P5GLV0_ANACO</name>
<evidence type="ECO:0000259" key="13">
    <source>
        <dbReference type="Pfam" id="PF01095"/>
    </source>
</evidence>
<dbReference type="SUPFAM" id="SSF51126">
    <property type="entry name" value="Pectin lyase-like"/>
    <property type="match status" value="1"/>
</dbReference>
<comment type="similarity">
    <text evidence="3">Belongs to the pectinesterase family.</text>
</comment>
<dbReference type="AlphaFoldDB" id="A0A6P5GLV0"/>
<reference evidence="14" key="1">
    <citation type="journal article" date="2015" name="Nat. Genet.">
        <title>The pineapple genome and the evolution of CAM photosynthesis.</title>
        <authorList>
            <person name="Ming R."/>
            <person name="VanBuren R."/>
            <person name="Wai C.M."/>
            <person name="Tang H."/>
            <person name="Schatz M.C."/>
            <person name="Bowers J.E."/>
            <person name="Lyons E."/>
            <person name="Wang M.L."/>
            <person name="Chen J."/>
            <person name="Biggers E."/>
            <person name="Zhang J."/>
            <person name="Huang L."/>
            <person name="Zhang L."/>
            <person name="Miao W."/>
            <person name="Zhang J."/>
            <person name="Ye Z."/>
            <person name="Miao C."/>
            <person name="Lin Z."/>
            <person name="Wang H."/>
            <person name="Zhou H."/>
            <person name="Yim W.C."/>
            <person name="Priest H.D."/>
            <person name="Zheng C."/>
            <person name="Woodhouse M."/>
            <person name="Edger P.P."/>
            <person name="Guyot R."/>
            <person name="Guo H.B."/>
            <person name="Guo H."/>
            <person name="Zheng G."/>
            <person name="Singh R."/>
            <person name="Sharma A."/>
            <person name="Min X."/>
            <person name="Zheng Y."/>
            <person name="Lee H."/>
            <person name="Gurtowski J."/>
            <person name="Sedlazeck F.J."/>
            <person name="Harkess A."/>
            <person name="McKain M.R."/>
            <person name="Liao Z."/>
            <person name="Fang J."/>
            <person name="Liu J."/>
            <person name="Zhang X."/>
            <person name="Zhang Q."/>
            <person name="Hu W."/>
            <person name="Qin Y."/>
            <person name="Wang K."/>
            <person name="Chen L.Y."/>
            <person name="Shirley N."/>
            <person name="Lin Y.R."/>
            <person name="Liu L.Y."/>
            <person name="Hernandez A.G."/>
            <person name="Wright C.L."/>
            <person name="Bulone V."/>
            <person name="Tuskan G.A."/>
            <person name="Heath K."/>
            <person name="Zee F."/>
            <person name="Moore P.H."/>
            <person name="Sunkar R."/>
            <person name="Leebens-Mack J.H."/>
            <person name="Mockler T."/>
            <person name="Bennetzen J.L."/>
            <person name="Freeling M."/>
            <person name="Sankoff D."/>
            <person name="Paterson A.H."/>
            <person name="Zhu X."/>
            <person name="Yang X."/>
            <person name="Smith J.A."/>
            <person name="Cushman J.C."/>
            <person name="Paull R.E."/>
            <person name="Yu Q."/>
        </authorList>
    </citation>
    <scope>NUCLEOTIDE SEQUENCE [LARGE SCALE GENOMIC DNA]</scope>
    <source>
        <strain evidence="14">cv. F153</strain>
    </source>
</reference>
<evidence type="ECO:0000256" key="3">
    <source>
        <dbReference type="ARBA" id="ARBA00008891"/>
    </source>
</evidence>
<comment type="catalytic activity">
    <reaction evidence="10 12">
        <text>[(1-&gt;4)-alpha-D-galacturonosyl methyl ester](n) + n H2O = [(1-&gt;4)-alpha-D-galacturonosyl](n) + n methanol + n H(+)</text>
        <dbReference type="Rhea" id="RHEA:22380"/>
        <dbReference type="Rhea" id="RHEA-COMP:14570"/>
        <dbReference type="Rhea" id="RHEA-COMP:14573"/>
        <dbReference type="ChEBI" id="CHEBI:15377"/>
        <dbReference type="ChEBI" id="CHEBI:15378"/>
        <dbReference type="ChEBI" id="CHEBI:17790"/>
        <dbReference type="ChEBI" id="CHEBI:140522"/>
        <dbReference type="ChEBI" id="CHEBI:140523"/>
        <dbReference type="EC" id="3.1.1.11"/>
    </reaction>
</comment>
<evidence type="ECO:0000256" key="8">
    <source>
        <dbReference type="ARBA" id="ARBA00022801"/>
    </source>
</evidence>
<dbReference type="PANTHER" id="PTHR31321:SF126">
    <property type="entry name" value="PECTINESTERASE"/>
    <property type="match status" value="1"/>
</dbReference>
<proteinExistence type="inferred from homology"/>
<evidence type="ECO:0000256" key="10">
    <source>
        <dbReference type="ARBA" id="ARBA00047928"/>
    </source>
</evidence>
<sequence>MARNHTTSKFQVGVIAAFVSLFLLLPAVSTARHTVRYENVRQFLPRRSMTALAIERILLLAENRTKVITVRKDGSGDFATVADAVNSIPAGVSRRTVIHIGPGLYREKVTVDHSKPFVTFYGDRHAMPRISFDGTAAQFGTFLSATVAVESHYFVACNIIFENTAPKPADGQAGAQAVAMRISGDKAAFYNCKFYGYQDTLCDDRGRHYFKNCFIRGTVDFVFGNGRSLYRNCELHSVADGATAITAQARENISDKSGFSFVSCRISGTGDAFLSRAWKPRSRVVFAYTYMGSLVDPLGWSDKGLPERQRTVYYGEYKCTGPGSATKNRVSYGKILNDSQARPFLSKDFINGATWLLPPPRLRAF</sequence>
<dbReference type="GeneID" id="109724380"/>
<dbReference type="Gene3D" id="2.160.20.10">
    <property type="entry name" value="Single-stranded right-handed beta-helix, Pectin lyase-like"/>
    <property type="match status" value="1"/>
</dbReference>
<feature type="domain" description="Pectinesterase catalytic" evidence="13">
    <location>
        <begin position="68"/>
        <end position="352"/>
    </location>
</feature>
<dbReference type="EC" id="3.1.1.11" evidence="4 12"/>
<comment type="subcellular location">
    <subcellularLocation>
        <location evidence="1">Secreted</location>
        <location evidence="1">Cell wall</location>
    </subcellularLocation>
</comment>
<dbReference type="UniPathway" id="UPA00545">
    <property type="reaction ID" value="UER00823"/>
</dbReference>
<keyword evidence="7" id="KW-0732">Signal</keyword>
<dbReference type="GO" id="GO:0030599">
    <property type="term" value="F:pectinesterase activity"/>
    <property type="evidence" value="ECO:0007669"/>
    <property type="project" value="UniProtKB-UniRule"/>
</dbReference>
<accession>A0A6P5GLV0</accession>
<keyword evidence="9 12" id="KW-0063">Aspartyl esterase</keyword>
<evidence type="ECO:0000256" key="7">
    <source>
        <dbReference type="ARBA" id="ARBA00022729"/>
    </source>
</evidence>
<keyword evidence="8 12" id="KW-0378">Hydrolase</keyword>